<dbReference type="GO" id="GO:0004129">
    <property type="term" value="F:cytochrome-c oxidase activity"/>
    <property type="evidence" value="ECO:0007669"/>
    <property type="project" value="InterPro"/>
</dbReference>
<keyword evidence="7 9" id="KW-0472">Membrane</keyword>
<evidence type="ECO:0000313" key="11">
    <source>
        <dbReference type="EMBL" id="CDL72584.1"/>
    </source>
</evidence>
<organism evidence="11">
    <name type="scientific">Lutraria rhynchaena</name>
    <dbReference type="NCBI Taxonomy" id="1380851"/>
    <lineage>
        <taxon>Eukaryota</taxon>
        <taxon>Metazoa</taxon>
        <taxon>Spiralia</taxon>
        <taxon>Lophotrochozoa</taxon>
        <taxon>Mollusca</taxon>
        <taxon>Bivalvia</taxon>
        <taxon>Autobranchia</taxon>
        <taxon>Heteroconchia</taxon>
        <taxon>Euheterodonta</taxon>
        <taxon>Imparidentia</taxon>
        <taxon>Neoheterodontei</taxon>
        <taxon>Venerida</taxon>
        <taxon>Mactroidea</taxon>
        <taxon>Mactridae</taxon>
        <taxon>Lutraria</taxon>
    </lineage>
</organism>
<reference evidence="11" key="1">
    <citation type="submission" date="2013-12" db="EMBL/GenBank/DDBJ databases">
        <authorList>
            <person name="Gan H."/>
        </authorList>
    </citation>
    <scope>NUCLEOTIDE SEQUENCE</scope>
    <source>
        <strain evidence="11">VD8</strain>
    </source>
</reference>
<dbReference type="PROSITE" id="PS50253">
    <property type="entry name" value="COX3"/>
    <property type="match status" value="1"/>
</dbReference>
<dbReference type="Gene3D" id="1.20.120.80">
    <property type="entry name" value="Cytochrome c oxidase, subunit III, four-helix bundle"/>
    <property type="match status" value="1"/>
</dbReference>
<dbReference type="CDD" id="cd01665">
    <property type="entry name" value="Cyt_c_Oxidase_III"/>
    <property type="match status" value="1"/>
</dbReference>
<evidence type="ECO:0000256" key="7">
    <source>
        <dbReference type="ARBA" id="ARBA00023136"/>
    </source>
</evidence>
<feature type="transmembrane region" description="Helical" evidence="9">
    <location>
        <begin position="40"/>
        <end position="61"/>
    </location>
</feature>
<dbReference type="EMBL" id="HG799089">
    <property type="protein sequence ID" value="CDL72584.1"/>
    <property type="molecule type" value="Genomic_DNA"/>
</dbReference>
<evidence type="ECO:0000256" key="5">
    <source>
        <dbReference type="ARBA" id="ARBA00022967"/>
    </source>
</evidence>
<evidence type="ECO:0000256" key="3">
    <source>
        <dbReference type="ARBA" id="ARBA00015944"/>
    </source>
</evidence>
<dbReference type="GO" id="GO:0016020">
    <property type="term" value="C:membrane"/>
    <property type="evidence" value="ECO:0007669"/>
    <property type="project" value="UniProtKB-SubCell"/>
</dbReference>
<dbReference type="InterPro" id="IPR035973">
    <property type="entry name" value="Cyt_c_oxidase_su3-like_sf"/>
</dbReference>
<dbReference type="AlphaFoldDB" id="W1IA84"/>
<dbReference type="InterPro" id="IPR024791">
    <property type="entry name" value="Cyt_c/ubiquinol_Oxase_su3"/>
</dbReference>
<feature type="transmembrane region" description="Helical" evidence="9">
    <location>
        <begin position="81"/>
        <end position="104"/>
    </location>
</feature>
<evidence type="ECO:0000256" key="8">
    <source>
        <dbReference type="RuleBase" id="RU003375"/>
    </source>
</evidence>
<sequence>MVRTGYHLVDISPWPISAALGILGMTTSIVGVIHSGAGSVDLLFFCLSLLLVVLTMIRWWGDVIMESTYLGCHTSLVVRNLRVGMILFILSEVFFFVSFFWAFFNSMVGETSMGGVGCWPVLGVKAIFPWKVPALNTCVLLSSGATVTWAHKAVKIHNHYPVWVKYYSKPLSSDLSDSQFNKVAYALDKLSKANPELKSSLVSFISEYSDSQEKKRMKGEQYRIESLVSLGLTVFLGVLFTWLQFNEYYMASFSMGEGVYGSTFYLMTGFHGMHVIVGTVFLTVCWFRIYLYHFSFKHHYFGFDAAVWYWHFVDVVWIGLFFCVYVWGYY</sequence>
<feature type="domain" description="Heme-copper oxidase subunit III family profile" evidence="10">
    <location>
        <begin position="2"/>
        <end position="329"/>
    </location>
</feature>
<comment type="similarity">
    <text evidence="2 8">Belongs to the cytochrome c oxidase subunit 3 family.</text>
</comment>
<feature type="transmembrane region" description="Helical" evidence="9">
    <location>
        <begin position="265"/>
        <end position="287"/>
    </location>
</feature>
<evidence type="ECO:0000256" key="4">
    <source>
        <dbReference type="ARBA" id="ARBA00022692"/>
    </source>
</evidence>
<reference evidence="11" key="2">
    <citation type="journal article" date="2014" name="Mitochondrial DNA">
        <title>The complete mitogenome of the marine bivalve Lutraria rhynchaena Jonas 1844 (Heterodonta: Bivalvia: Mactridae).</title>
        <authorList>
            <person name="Gan H.M."/>
            <person name="Tan M.H."/>
            <person name="Thai B.T."/>
            <person name="Austin C.M."/>
        </authorList>
    </citation>
    <scope>NUCLEOTIDE SEQUENCE</scope>
    <source>
        <strain evidence="11">VD8</strain>
    </source>
</reference>
<gene>
    <name evidence="11" type="primary">cox3</name>
</gene>
<feature type="transmembrane region" description="Helical" evidence="9">
    <location>
        <begin position="308"/>
        <end position="328"/>
    </location>
</feature>
<dbReference type="PANTHER" id="PTHR11403">
    <property type="entry name" value="CYTOCHROME C OXIDASE SUBUNIT III"/>
    <property type="match status" value="1"/>
</dbReference>
<dbReference type="GeneID" id="18252464"/>
<dbReference type="PANTHER" id="PTHR11403:SF7">
    <property type="entry name" value="CYTOCHROME C OXIDASE SUBUNIT 3"/>
    <property type="match status" value="1"/>
</dbReference>
<dbReference type="InterPro" id="IPR033945">
    <property type="entry name" value="Cyt_c_oxase_su3_dom"/>
</dbReference>
<feature type="transmembrane region" description="Helical" evidence="9">
    <location>
        <begin position="12"/>
        <end position="33"/>
    </location>
</feature>
<dbReference type="Pfam" id="PF00510">
    <property type="entry name" value="COX3"/>
    <property type="match status" value="2"/>
</dbReference>
<evidence type="ECO:0000259" key="10">
    <source>
        <dbReference type="PROSITE" id="PS50253"/>
    </source>
</evidence>
<dbReference type="Gene3D" id="1.10.287.70">
    <property type="match status" value="1"/>
</dbReference>
<feature type="transmembrane region" description="Helical" evidence="9">
    <location>
        <begin position="224"/>
        <end position="245"/>
    </location>
</feature>
<keyword evidence="5" id="KW-1278">Translocase</keyword>
<protein>
    <recommendedName>
        <fullName evidence="3 8">Cytochrome c oxidase subunit 3</fullName>
    </recommendedName>
</protein>
<evidence type="ECO:0000256" key="9">
    <source>
        <dbReference type="SAM" id="Phobius"/>
    </source>
</evidence>
<name>W1IA84_9BIVA</name>
<evidence type="ECO:0000256" key="1">
    <source>
        <dbReference type="ARBA" id="ARBA00004141"/>
    </source>
</evidence>
<keyword evidence="8 11" id="KW-0496">Mitochondrion</keyword>
<dbReference type="RefSeq" id="YP_009000597.1">
    <property type="nucleotide sequence ID" value="NC_023384.1"/>
</dbReference>
<proteinExistence type="inferred from homology"/>
<comment type="function">
    <text evidence="8">Component of the cytochrome c oxidase, the last enzyme in the mitochondrial electron transport chain which drives oxidative phosphorylation. The respiratory chain contains 3 multisubunit complexes succinate dehydrogenase (complex II, CII), ubiquinol-cytochrome c oxidoreductase (cytochrome b-c1 complex, complex III, CIII) and cytochrome c oxidase (complex IV, CIV), that cooperate to transfer electrons derived from NADH and succinate to molecular oxygen, creating an electrochemical gradient over the inner membrane that drives transmembrane transport and the ATP synthase. Cytochrome c oxidase is the component of the respiratory chain that catalyzes the reduction of oxygen to water. Electrons originating from reduced cytochrome c in the intermembrane space (IMS) are transferred via the dinuclear copper A center (CU(A)) of subunit 2 and heme A of subunit 1 to the active site in subunit 1, a binuclear center (BNC) formed by heme A3 and copper B (CU(B)). The BNC reduces molecular oxygen to 2 water molecules using 4 electrons from cytochrome c in the IMS and 4 protons from the mitochondrial matrix.</text>
</comment>
<dbReference type="GO" id="GO:0019646">
    <property type="term" value="P:aerobic electron transport chain"/>
    <property type="evidence" value="ECO:0007669"/>
    <property type="project" value="InterPro"/>
</dbReference>
<dbReference type="InterPro" id="IPR000298">
    <property type="entry name" value="Cyt_c_oxidase-like_su3"/>
</dbReference>
<keyword evidence="4 8" id="KW-0812">Transmembrane</keyword>
<dbReference type="CTD" id="4514"/>
<dbReference type="SUPFAM" id="SSF81452">
    <property type="entry name" value="Cytochrome c oxidase subunit III-like"/>
    <property type="match status" value="2"/>
</dbReference>
<geneLocation type="mitochondrion" evidence="11"/>
<keyword evidence="6 9" id="KW-1133">Transmembrane helix</keyword>
<evidence type="ECO:0000256" key="6">
    <source>
        <dbReference type="ARBA" id="ARBA00022989"/>
    </source>
</evidence>
<comment type="subcellular location">
    <subcellularLocation>
        <location evidence="1">Membrane</location>
        <topology evidence="1">Multi-pass membrane protein</topology>
    </subcellularLocation>
</comment>
<accession>W1IA84</accession>
<dbReference type="InterPro" id="IPR013833">
    <property type="entry name" value="Cyt_c_oxidase_su3_a-hlx"/>
</dbReference>
<evidence type="ECO:0000256" key="2">
    <source>
        <dbReference type="ARBA" id="ARBA00010581"/>
    </source>
</evidence>